<gene>
    <name evidence="1" type="ORF">J5U21_02659</name>
</gene>
<proteinExistence type="predicted"/>
<organism evidence="1 2">
    <name type="scientific">Saccharolobus shibatae</name>
    <dbReference type="NCBI Taxonomy" id="2286"/>
    <lineage>
        <taxon>Archaea</taxon>
        <taxon>Thermoproteota</taxon>
        <taxon>Thermoprotei</taxon>
        <taxon>Sulfolobales</taxon>
        <taxon>Sulfolobaceae</taxon>
        <taxon>Saccharolobus</taxon>
    </lineage>
</organism>
<protein>
    <submittedName>
        <fullName evidence="1">Uncharacterized protein</fullName>
    </submittedName>
</protein>
<dbReference type="AlphaFoldDB" id="A0A8F5GXC3"/>
<reference evidence="1" key="1">
    <citation type="journal article" date="2021" name="Environ. Microbiol.">
        <title>New insights into the diversity and evolution of the archaeal mobilome from three complete genomes of Saccharolobus shibatae.</title>
        <authorList>
            <person name="Medvedeva S."/>
            <person name="Brandt D."/>
            <person name="Cvirkaite-Krupovic V."/>
            <person name="Liu Y."/>
            <person name="Severinov K."/>
            <person name="Ishino S."/>
            <person name="Ishino Y."/>
            <person name="Prangishvili D."/>
            <person name="Kalinowski J."/>
            <person name="Krupovic M."/>
        </authorList>
    </citation>
    <scope>NUCLEOTIDE SEQUENCE</scope>
    <source>
        <strain evidence="1">BEU9</strain>
    </source>
</reference>
<sequence>MSKLAKEGKISRGWSHIAGKKFRKYCIKTTILEELGLA</sequence>
<dbReference type="EMBL" id="CP077715">
    <property type="protein sequence ID" value="QXJ32999.1"/>
    <property type="molecule type" value="Genomic_DNA"/>
</dbReference>
<accession>A0A8F5GXC3</accession>
<dbReference type="InterPro" id="IPR036388">
    <property type="entry name" value="WH-like_DNA-bd_sf"/>
</dbReference>
<evidence type="ECO:0000313" key="2">
    <source>
        <dbReference type="Proteomes" id="UP000693941"/>
    </source>
</evidence>
<evidence type="ECO:0000313" key="1">
    <source>
        <dbReference type="EMBL" id="QXJ32999.1"/>
    </source>
</evidence>
<dbReference type="Gene3D" id="1.10.10.10">
    <property type="entry name" value="Winged helix-like DNA-binding domain superfamily/Winged helix DNA-binding domain"/>
    <property type="match status" value="1"/>
</dbReference>
<dbReference type="Proteomes" id="UP000693941">
    <property type="component" value="Chromosome"/>
</dbReference>
<name>A0A8F5GXC3_9CREN</name>
<dbReference type="Pfam" id="PF05584">
    <property type="entry name" value="Sulfolobus_pRN"/>
    <property type="match status" value="1"/>
</dbReference>
<dbReference type="InterPro" id="IPR008848">
    <property type="entry name" value="Plasmid_regulator_arc"/>
</dbReference>